<dbReference type="EMBL" id="CACRXK020003921">
    <property type="protein sequence ID" value="CAB4000767.1"/>
    <property type="molecule type" value="Genomic_DNA"/>
</dbReference>
<proteinExistence type="predicted"/>
<name>A0A6S7HC68_PARCT</name>
<dbReference type="OrthoDB" id="6000696at2759"/>
<reference evidence="1" key="1">
    <citation type="submission" date="2020-04" db="EMBL/GenBank/DDBJ databases">
        <authorList>
            <person name="Alioto T."/>
            <person name="Alioto T."/>
            <person name="Gomez Garrido J."/>
        </authorList>
    </citation>
    <scope>NUCLEOTIDE SEQUENCE</scope>
    <source>
        <strain evidence="1">A484AB</strain>
    </source>
</reference>
<evidence type="ECO:0000313" key="2">
    <source>
        <dbReference type="Proteomes" id="UP001152795"/>
    </source>
</evidence>
<keyword evidence="2" id="KW-1185">Reference proteome</keyword>
<sequence length="185" mass="21127">MVSKFIFHILVIITIHEQARGDDLPDSIKELQKYFGNGTSNDVTNVFYKFLHNEHGLPSQAKQALKQHLIVSDWYGYDAEDTQIYVKNMKLISETKVENEEDLTVLRSQLHNSNDFQTELLMGQLLNNRDDSEEATTAFDKAFITLDNSRVQLYYTDDSGVMSGVVVAAKRKDSNHAVYLVFVTD</sequence>
<comment type="caution">
    <text evidence="1">The sequence shown here is derived from an EMBL/GenBank/DDBJ whole genome shotgun (WGS) entry which is preliminary data.</text>
</comment>
<dbReference type="AlphaFoldDB" id="A0A6S7HC68"/>
<accession>A0A6S7HC68</accession>
<gene>
    <name evidence="1" type="ORF">PACLA_8A019983</name>
</gene>
<protein>
    <submittedName>
        <fullName evidence="1">Uncharacterized protein</fullName>
    </submittedName>
</protein>
<organism evidence="1 2">
    <name type="scientific">Paramuricea clavata</name>
    <name type="common">Red gorgonian</name>
    <name type="synonym">Violescent sea-whip</name>
    <dbReference type="NCBI Taxonomy" id="317549"/>
    <lineage>
        <taxon>Eukaryota</taxon>
        <taxon>Metazoa</taxon>
        <taxon>Cnidaria</taxon>
        <taxon>Anthozoa</taxon>
        <taxon>Octocorallia</taxon>
        <taxon>Malacalcyonacea</taxon>
        <taxon>Plexauridae</taxon>
        <taxon>Paramuricea</taxon>
    </lineage>
</organism>
<dbReference type="Proteomes" id="UP001152795">
    <property type="component" value="Unassembled WGS sequence"/>
</dbReference>
<evidence type="ECO:0000313" key="1">
    <source>
        <dbReference type="EMBL" id="CAB4000767.1"/>
    </source>
</evidence>